<evidence type="ECO:0000313" key="2">
    <source>
        <dbReference type="EMBL" id="KAK8756936.1"/>
    </source>
</evidence>
<sequence length="418" mass="47006">MSSEDSHKKYARKRSFRNQPAKKIGDYGYVLEKEADNLQYWRCEYVSCPGRCRTDRNFRVVAGPSRHKQELHDQHHSAVSSGTENSNGASTSMAMQLYRTITGKGVREDSKGGTQETNSEVPARREQNREQEKRKRKLLQEEGQREDLRVEKRHHRSGSPVGELSVTDLTNSHPHVLPDRHIKQEPPSPSPQAFAVSHETSDAFCHSDGLESDDDRSTVSFEGDDADEKSTLGPEAADNNVSRAVQRRAQGKTEEGGRKSAGDDCKRQSRVSADCEHNNRPLNAKRKPSQATANIRAKPASGSEGNRPETSASHEGETTNEADDKRSHESASRSLADSPEPDTRHRGHRAEQPRESRATSDSRERDLRAAVLIRMRRLLEAETELVNQERCNEALRGMLLERQMRGIVSKTEPFLPFK</sequence>
<dbReference type="EMBL" id="JARKHS020035766">
    <property type="protein sequence ID" value="KAK8756936.1"/>
    <property type="molecule type" value="Genomic_DNA"/>
</dbReference>
<feature type="compositionally biased region" description="Basic and acidic residues" evidence="1">
    <location>
        <begin position="312"/>
        <end position="331"/>
    </location>
</feature>
<evidence type="ECO:0000313" key="3">
    <source>
        <dbReference type="Proteomes" id="UP001321473"/>
    </source>
</evidence>
<feature type="compositionally biased region" description="Basic and acidic residues" evidence="1">
    <location>
        <begin position="251"/>
        <end position="279"/>
    </location>
</feature>
<feature type="compositionally biased region" description="Polar residues" evidence="1">
    <location>
        <begin position="77"/>
        <end position="90"/>
    </location>
</feature>
<name>A0AAQ4D396_AMBAM</name>
<protein>
    <submittedName>
        <fullName evidence="2">Uncharacterized protein</fullName>
    </submittedName>
</protein>
<feature type="compositionally biased region" description="Basic and acidic residues" evidence="1">
    <location>
        <begin position="122"/>
        <end position="150"/>
    </location>
</feature>
<proteinExistence type="predicted"/>
<feature type="compositionally biased region" description="Basic and acidic residues" evidence="1">
    <location>
        <begin position="67"/>
        <end position="76"/>
    </location>
</feature>
<accession>A0AAQ4D396</accession>
<organism evidence="2 3">
    <name type="scientific">Amblyomma americanum</name>
    <name type="common">Lone star tick</name>
    <dbReference type="NCBI Taxonomy" id="6943"/>
    <lineage>
        <taxon>Eukaryota</taxon>
        <taxon>Metazoa</taxon>
        <taxon>Ecdysozoa</taxon>
        <taxon>Arthropoda</taxon>
        <taxon>Chelicerata</taxon>
        <taxon>Arachnida</taxon>
        <taxon>Acari</taxon>
        <taxon>Parasitiformes</taxon>
        <taxon>Ixodida</taxon>
        <taxon>Ixodoidea</taxon>
        <taxon>Ixodidae</taxon>
        <taxon>Amblyomminae</taxon>
        <taxon>Amblyomma</taxon>
    </lineage>
</organism>
<dbReference type="AlphaFoldDB" id="A0AAQ4D396"/>
<feature type="region of interest" description="Disordered" evidence="1">
    <location>
        <begin position="104"/>
        <end position="364"/>
    </location>
</feature>
<feature type="region of interest" description="Disordered" evidence="1">
    <location>
        <begin position="64"/>
        <end position="90"/>
    </location>
</feature>
<evidence type="ECO:0000256" key="1">
    <source>
        <dbReference type="SAM" id="MobiDB-lite"/>
    </source>
</evidence>
<keyword evidence="3" id="KW-1185">Reference proteome</keyword>
<reference evidence="2 3" key="1">
    <citation type="journal article" date="2023" name="Arcadia Sci">
        <title>De novo assembly of a long-read Amblyomma americanum tick genome.</title>
        <authorList>
            <person name="Chou S."/>
            <person name="Poskanzer K.E."/>
            <person name="Rollins M."/>
            <person name="Thuy-Boun P.S."/>
        </authorList>
    </citation>
    <scope>NUCLEOTIDE SEQUENCE [LARGE SCALE GENOMIC DNA]</scope>
    <source>
        <strain evidence="2">F_SG_1</strain>
        <tissue evidence="2">Salivary glands</tissue>
    </source>
</reference>
<dbReference type="Gene3D" id="2.20.25.240">
    <property type="match status" value="1"/>
</dbReference>
<feature type="compositionally biased region" description="Basic and acidic residues" evidence="1">
    <location>
        <begin position="341"/>
        <end position="364"/>
    </location>
</feature>
<comment type="caution">
    <text evidence="2">The sequence shown here is derived from an EMBL/GenBank/DDBJ whole genome shotgun (WGS) entry which is preliminary data.</text>
</comment>
<gene>
    <name evidence="2" type="ORF">V5799_000367</name>
</gene>
<dbReference type="Proteomes" id="UP001321473">
    <property type="component" value="Unassembled WGS sequence"/>
</dbReference>